<organism evidence="3 4">
    <name type="scientific">Penicillium chermesinum</name>
    <dbReference type="NCBI Taxonomy" id="63820"/>
    <lineage>
        <taxon>Eukaryota</taxon>
        <taxon>Fungi</taxon>
        <taxon>Dikarya</taxon>
        <taxon>Ascomycota</taxon>
        <taxon>Pezizomycotina</taxon>
        <taxon>Eurotiomycetes</taxon>
        <taxon>Eurotiomycetidae</taxon>
        <taxon>Eurotiales</taxon>
        <taxon>Aspergillaceae</taxon>
        <taxon>Penicillium</taxon>
    </lineage>
</organism>
<dbReference type="GO" id="GO:0033617">
    <property type="term" value="P:mitochondrial respiratory chain complex IV assembly"/>
    <property type="evidence" value="ECO:0007669"/>
    <property type="project" value="TreeGrafter"/>
</dbReference>
<reference evidence="3" key="2">
    <citation type="journal article" date="2023" name="IMA Fungus">
        <title>Comparative genomic study of the Penicillium genus elucidates a diverse pangenome and 15 lateral gene transfer events.</title>
        <authorList>
            <person name="Petersen C."/>
            <person name="Sorensen T."/>
            <person name="Nielsen M.R."/>
            <person name="Sondergaard T.E."/>
            <person name="Sorensen J.L."/>
            <person name="Fitzpatrick D.A."/>
            <person name="Frisvad J.C."/>
            <person name="Nielsen K.L."/>
        </authorList>
    </citation>
    <scope>NUCLEOTIDE SEQUENCE</scope>
    <source>
        <strain evidence="3">IBT 19713</strain>
    </source>
</reference>
<dbReference type="GeneID" id="83197797"/>
<evidence type="ECO:0000313" key="3">
    <source>
        <dbReference type="EMBL" id="KAJ5246214.1"/>
    </source>
</evidence>
<dbReference type="OrthoDB" id="5410040at2759"/>
<sequence length="143" mass="16086">MPPHLHPRSRSTLGLFTGTLIASLVVVGLPHVFPCPSPRRTFADSEMIMTADGQHISRVRRRRRRDIETETEPETETARPDQPSPAPVEDEVSTFFQMEAEAKRLAQLNHQCPVPKPRGIIGELLGFHTSSDTEHTQASDERR</sequence>
<evidence type="ECO:0000256" key="1">
    <source>
        <dbReference type="SAM" id="MobiDB-lite"/>
    </source>
</evidence>
<dbReference type="RefSeq" id="XP_058333635.1">
    <property type="nucleotide sequence ID" value="XM_058470494.1"/>
</dbReference>
<keyword evidence="4" id="KW-1185">Reference proteome</keyword>
<protein>
    <submittedName>
        <fullName evidence="3">Alpha-1-3-mannosyltransferase</fullName>
    </submittedName>
</protein>
<dbReference type="AlphaFoldDB" id="A0A9W9PG38"/>
<evidence type="ECO:0000313" key="4">
    <source>
        <dbReference type="Proteomes" id="UP001150941"/>
    </source>
</evidence>
<feature type="transmembrane region" description="Helical" evidence="2">
    <location>
        <begin position="12"/>
        <end position="33"/>
    </location>
</feature>
<proteinExistence type="predicted"/>
<keyword evidence="2" id="KW-0472">Membrane</keyword>
<name>A0A9W9PG38_9EURO</name>
<keyword evidence="2" id="KW-0812">Transmembrane</keyword>
<dbReference type="PANTHER" id="PTHR40020">
    <property type="entry name" value="CYTOCHROME C OXIDASE ASSEMBLY FACTOR 2"/>
    <property type="match status" value="1"/>
</dbReference>
<dbReference type="Proteomes" id="UP001150941">
    <property type="component" value="Unassembled WGS sequence"/>
</dbReference>
<feature type="region of interest" description="Disordered" evidence="1">
    <location>
        <begin position="53"/>
        <end position="90"/>
    </location>
</feature>
<dbReference type="EMBL" id="JAPQKS010000002">
    <property type="protein sequence ID" value="KAJ5246214.1"/>
    <property type="molecule type" value="Genomic_DNA"/>
</dbReference>
<accession>A0A9W9PG38</accession>
<reference evidence="3" key="1">
    <citation type="submission" date="2022-11" db="EMBL/GenBank/DDBJ databases">
        <authorList>
            <person name="Petersen C."/>
        </authorList>
    </citation>
    <scope>NUCLEOTIDE SEQUENCE</scope>
    <source>
        <strain evidence="3">IBT 19713</strain>
    </source>
</reference>
<comment type="caution">
    <text evidence="3">The sequence shown here is derived from an EMBL/GenBank/DDBJ whole genome shotgun (WGS) entry which is preliminary data.</text>
</comment>
<evidence type="ECO:0000256" key="2">
    <source>
        <dbReference type="SAM" id="Phobius"/>
    </source>
</evidence>
<dbReference type="GO" id="GO:0005759">
    <property type="term" value="C:mitochondrial matrix"/>
    <property type="evidence" value="ECO:0007669"/>
    <property type="project" value="TreeGrafter"/>
</dbReference>
<gene>
    <name evidence="3" type="ORF">N7468_001197</name>
</gene>
<keyword evidence="2" id="KW-1133">Transmembrane helix</keyword>
<dbReference type="PANTHER" id="PTHR40020:SF1">
    <property type="entry name" value="CYTOCHROME C OXIDASE ASSEMBLY FACTOR 2"/>
    <property type="match status" value="1"/>
</dbReference>